<protein>
    <submittedName>
        <fullName evidence="2">PQQ-dependent oxidoreductase, gdhB family</fullName>
    </submittedName>
</protein>
<organism evidence="2">
    <name type="scientific">Rheinheimera sp. BAL341</name>
    <dbReference type="NCBI Taxonomy" id="1708203"/>
    <lineage>
        <taxon>Bacteria</taxon>
        <taxon>Pseudomonadati</taxon>
        <taxon>Pseudomonadota</taxon>
        <taxon>Gammaproteobacteria</taxon>
        <taxon>Chromatiales</taxon>
        <taxon>Chromatiaceae</taxon>
        <taxon>Rheinheimera</taxon>
    </lineage>
</organism>
<dbReference type="AlphaFoldDB" id="A0A486XUT6"/>
<gene>
    <name evidence="2" type="ORF">BAL341_2516</name>
</gene>
<dbReference type="InterPro" id="IPR012938">
    <property type="entry name" value="Glc/Sorbosone_DH"/>
</dbReference>
<dbReference type="InterPro" id="IPR011042">
    <property type="entry name" value="6-blade_b-propeller_TolB-like"/>
</dbReference>
<dbReference type="Pfam" id="PF07995">
    <property type="entry name" value="GSDH"/>
    <property type="match status" value="1"/>
</dbReference>
<dbReference type="Gene3D" id="2.120.10.30">
    <property type="entry name" value="TolB, C-terminal domain"/>
    <property type="match status" value="1"/>
</dbReference>
<name>A0A486XUT6_9GAMM</name>
<feature type="domain" description="Glucose/Sorbosone dehydrogenase" evidence="1">
    <location>
        <begin position="1"/>
        <end position="74"/>
    </location>
</feature>
<dbReference type="InterPro" id="IPR011041">
    <property type="entry name" value="Quinoprot_gluc/sorb_DH_b-prop"/>
</dbReference>
<evidence type="ECO:0000259" key="1">
    <source>
        <dbReference type="Pfam" id="PF07995"/>
    </source>
</evidence>
<sequence length="79" mass="8880">MTLYRGSLFSAWQGNIFVAALADKIVRRLVLENQQVVQEQTLFSELKQRIRDIRTGPDGALYLLTDSSSGQLIRVTPAD</sequence>
<proteinExistence type="predicted"/>
<evidence type="ECO:0000313" key="2">
    <source>
        <dbReference type="EMBL" id="VHO05432.1"/>
    </source>
</evidence>
<reference evidence="2" key="1">
    <citation type="submission" date="2019-04" db="EMBL/GenBank/DDBJ databases">
        <authorList>
            <person name="Brambilla D."/>
        </authorList>
    </citation>
    <scope>NUCLEOTIDE SEQUENCE</scope>
    <source>
        <strain evidence="2">BAL1</strain>
    </source>
</reference>
<dbReference type="SUPFAM" id="SSF50952">
    <property type="entry name" value="Soluble quinoprotein glucose dehydrogenase"/>
    <property type="match status" value="1"/>
</dbReference>
<dbReference type="EMBL" id="CAAJGR010000124">
    <property type="protein sequence ID" value="VHO05432.1"/>
    <property type="molecule type" value="Genomic_DNA"/>
</dbReference>
<accession>A0A486XUT6</accession>